<feature type="compositionally biased region" description="Basic residues" evidence="2">
    <location>
        <begin position="275"/>
        <end position="287"/>
    </location>
</feature>
<protein>
    <submittedName>
        <fullName evidence="3">Uncharacterized protein</fullName>
    </submittedName>
</protein>
<feature type="region of interest" description="Disordered" evidence="2">
    <location>
        <begin position="272"/>
        <end position="332"/>
    </location>
</feature>
<feature type="compositionally biased region" description="Basic and acidic residues" evidence="2">
    <location>
        <begin position="51"/>
        <end position="61"/>
    </location>
</feature>
<reference evidence="3 4" key="1">
    <citation type="journal article" date="2021" name="Environ. Microbiol.">
        <title>Gene family expansions and transcriptome signatures uncover fungal adaptations to wood decay.</title>
        <authorList>
            <person name="Hage H."/>
            <person name="Miyauchi S."/>
            <person name="Viragh M."/>
            <person name="Drula E."/>
            <person name="Min B."/>
            <person name="Chaduli D."/>
            <person name="Navarro D."/>
            <person name="Favel A."/>
            <person name="Norest M."/>
            <person name="Lesage-Meessen L."/>
            <person name="Balint B."/>
            <person name="Merenyi Z."/>
            <person name="de Eugenio L."/>
            <person name="Morin E."/>
            <person name="Martinez A.T."/>
            <person name="Baldrian P."/>
            <person name="Stursova M."/>
            <person name="Martinez M.J."/>
            <person name="Novotny C."/>
            <person name="Magnuson J.K."/>
            <person name="Spatafora J.W."/>
            <person name="Maurice S."/>
            <person name="Pangilinan J."/>
            <person name="Andreopoulos W."/>
            <person name="LaButti K."/>
            <person name="Hundley H."/>
            <person name="Na H."/>
            <person name="Kuo A."/>
            <person name="Barry K."/>
            <person name="Lipzen A."/>
            <person name="Henrissat B."/>
            <person name="Riley R."/>
            <person name="Ahrendt S."/>
            <person name="Nagy L.G."/>
            <person name="Grigoriev I.V."/>
            <person name="Martin F."/>
            <person name="Rosso M.N."/>
        </authorList>
    </citation>
    <scope>NUCLEOTIDE SEQUENCE [LARGE SCALE GENOMIC DNA]</scope>
    <source>
        <strain evidence="3 4">CIRM-BRFM 1785</strain>
    </source>
</reference>
<evidence type="ECO:0000313" key="3">
    <source>
        <dbReference type="EMBL" id="KAH9840919.1"/>
    </source>
</evidence>
<evidence type="ECO:0000256" key="2">
    <source>
        <dbReference type="SAM" id="MobiDB-lite"/>
    </source>
</evidence>
<dbReference type="RefSeq" id="XP_047782385.1">
    <property type="nucleotide sequence ID" value="XM_047918503.1"/>
</dbReference>
<name>A0ABQ8KQM1_9APHY</name>
<comment type="caution">
    <text evidence="3">The sequence shown here is derived from an EMBL/GenBank/DDBJ whole genome shotgun (WGS) entry which is preliminary data.</text>
</comment>
<dbReference type="EMBL" id="JADCUA010000004">
    <property type="protein sequence ID" value="KAH9840919.1"/>
    <property type="molecule type" value="Genomic_DNA"/>
</dbReference>
<dbReference type="InterPro" id="IPR025337">
    <property type="entry name" value="Questin_oxidase-like"/>
</dbReference>
<evidence type="ECO:0000313" key="4">
    <source>
        <dbReference type="Proteomes" id="UP000814176"/>
    </source>
</evidence>
<gene>
    <name evidence="3" type="ORF">C8Q71DRAFT_430834</name>
</gene>
<sequence>MSPHGRLRRPPPQPMLHLITLTYHDDGRLARVATGLDRARTESGDGITQTGRREDARDKLQPHPSHVRAVNAPRLDSPPRRFRRRAGWGTSARPPGKCALHLDGKCVRFIGIEHYRGIVVSRSEWRANGRTEVTESHTLVILAKIVNDPAHAPSAVGIPVENSADETMLINVLEEAVHRKVEELNWKKVLLHGVGGWAGRYSTPGKKFDGGFFLLRLVTSVLFLHSYVPNLSPTSISILLRAYFSTSLALYIARGRPALRIRNFYASAANPPARARPRAHTTQRRALRGADDERMVPDPAAHTRAQRRLPREAPAFPSALRQPLRRDAGGSR</sequence>
<accession>A0ABQ8KQM1</accession>
<evidence type="ECO:0000256" key="1">
    <source>
        <dbReference type="ARBA" id="ARBA00023002"/>
    </source>
</evidence>
<keyword evidence="4" id="KW-1185">Reference proteome</keyword>
<dbReference type="Proteomes" id="UP000814176">
    <property type="component" value="Unassembled WGS sequence"/>
</dbReference>
<dbReference type="GeneID" id="71999235"/>
<keyword evidence="1" id="KW-0560">Oxidoreductase</keyword>
<dbReference type="Pfam" id="PF14027">
    <property type="entry name" value="Questin_oxidase"/>
    <property type="match status" value="1"/>
</dbReference>
<proteinExistence type="predicted"/>
<feature type="region of interest" description="Disordered" evidence="2">
    <location>
        <begin position="39"/>
        <end position="94"/>
    </location>
</feature>
<organism evidence="3 4">
    <name type="scientific">Rhodofomes roseus</name>
    <dbReference type="NCBI Taxonomy" id="34475"/>
    <lineage>
        <taxon>Eukaryota</taxon>
        <taxon>Fungi</taxon>
        <taxon>Dikarya</taxon>
        <taxon>Basidiomycota</taxon>
        <taxon>Agaricomycotina</taxon>
        <taxon>Agaricomycetes</taxon>
        <taxon>Polyporales</taxon>
        <taxon>Rhodofomes</taxon>
    </lineage>
</organism>